<feature type="compositionally biased region" description="Basic residues" evidence="4">
    <location>
        <begin position="169"/>
        <end position="195"/>
    </location>
</feature>
<dbReference type="PROSITE" id="PS00045">
    <property type="entry name" value="HISTONE_LIKE"/>
    <property type="match status" value="1"/>
</dbReference>
<feature type="compositionally biased region" description="Basic residues" evidence="4">
    <location>
        <begin position="150"/>
        <end position="160"/>
    </location>
</feature>
<dbReference type="PANTHER" id="PTHR33175:SF3">
    <property type="entry name" value="DNA-BINDING PROTEIN HU-BETA"/>
    <property type="match status" value="1"/>
</dbReference>
<organism evidence="5 6">
    <name type="scientific">Geodermatophilus maliterrae</name>
    <dbReference type="NCBI Taxonomy" id="3162531"/>
    <lineage>
        <taxon>Bacteria</taxon>
        <taxon>Bacillati</taxon>
        <taxon>Actinomycetota</taxon>
        <taxon>Actinomycetes</taxon>
        <taxon>Geodermatophilales</taxon>
        <taxon>Geodermatophilaceae</taxon>
        <taxon>Geodermatophilus</taxon>
    </lineage>
</organism>
<keyword evidence="6" id="KW-1185">Reference proteome</keyword>
<sequence length="312" mass="31897">MIATRRRRAPVNKSDLIARMTERLSGDRATAVAAVNGVLEEIEGSVARGERVSLSGFGTFDRRERAPRLGRNPRTGEAIRVGASVVPVFRAGTGFKTLLSRADGVSMSPGSAAVEGGPRAEGEKSRAAASGSPAGTVVVAADAAADGRKKAGKKAGKKARDRAGEKGGKSARKAAKGKAGKKAAKGLRRPRRRTSCRCPARCRPSPPAALGAVPADSGMIERSARPGTRGAEAGPRGGAAGGATPAWCLRSAVGAGPGRPSTTSCPRSWPSAGHVRHSSSSRAASQEWISTAGLRRCGRGGRAAAGGRWRRG</sequence>
<feature type="compositionally biased region" description="Low complexity" evidence="4">
    <location>
        <begin position="225"/>
        <end position="234"/>
    </location>
</feature>
<dbReference type="GO" id="GO:0003677">
    <property type="term" value="F:DNA binding"/>
    <property type="evidence" value="ECO:0007669"/>
    <property type="project" value="UniProtKB-KW"/>
</dbReference>
<dbReference type="InterPro" id="IPR010992">
    <property type="entry name" value="IHF-like_DNA-bd_dom_sf"/>
</dbReference>
<evidence type="ECO:0000256" key="4">
    <source>
        <dbReference type="SAM" id="MobiDB-lite"/>
    </source>
</evidence>
<dbReference type="EMBL" id="JBFNXQ010000005">
    <property type="protein sequence ID" value="MEX5717291.1"/>
    <property type="molecule type" value="Genomic_DNA"/>
</dbReference>
<proteinExistence type="inferred from homology"/>
<dbReference type="SMART" id="SM00411">
    <property type="entry name" value="BHL"/>
    <property type="match status" value="1"/>
</dbReference>
<comment type="caution">
    <text evidence="5">The sequence shown here is derived from an EMBL/GenBank/DDBJ whole genome shotgun (WGS) entry which is preliminary data.</text>
</comment>
<evidence type="ECO:0000313" key="5">
    <source>
        <dbReference type="EMBL" id="MEX5717291.1"/>
    </source>
</evidence>
<protein>
    <submittedName>
        <fullName evidence="5">HU family DNA-binding protein</fullName>
    </submittedName>
</protein>
<dbReference type="PANTHER" id="PTHR33175">
    <property type="entry name" value="DNA-BINDING PROTEIN HU"/>
    <property type="match status" value="1"/>
</dbReference>
<dbReference type="Proteomes" id="UP001560045">
    <property type="component" value="Unassembled WGS sequence"/>
</dbReference>
<dbReference type="PRINTS" id="PR01727">
    <property type="entry name" value="DNABINDINGHU"/>
</dbReference>
<reference evidence="5 6" key="1">
    <citation type="submission" date="2024-06" db="EMBL/GenBank/DDBJ databases">
        <title>Draft genome sequence of Geodermatophilus badlandi, a novel member of the Geodermatophilaceae isolated from badland sedimentary rocks in the Red desert, Wyoming, USA.</title>
        <authorList>
            <person name="Ben Tekaya S."/>
            <person name="Nouioui I."/>
            <person name="Flores G.M."/>
            <person name="Shaal M.N."/>
            <person name="Bredoire F."/>
            <person name="Basile F."/>
            <person name="Van Diepen L."/>
            <person name="Ward N.L."/>
        </authorList>
    </citation>
    <scope>NUCLEOTIDE SEQUENCE [LARGE SCALE GENOMIC DNA]</scope>
    <source>
        <strain evidence="5 6">WL48A</strain>
    </source>
</reference>
<dbReference type="Gene3D" id="4.10.520.10">
    <property type="entry name" value="IHF-like DNA-binding proteins"/>
    <property type="match status" value="1"/>
</dbReference>
<dbReference type="InterPro" id="IPR020816">
    <property type="entry name" value="Histone-like_DNA-bd_CS"/>
</dbReference>
<dbReference type="CDD" id="cd13831">
    <property type="entry name" value="HU"/>
    <property type="match status" value="1"/>
</dbReference>
<comment type="similarity">
    <text evidence="3">Belongs to the bacterial histone-like protein family.</text>
</comment>
<evidence type="ECO:0000256" key="1">
    <source>
        <dbReference type="ARBA" id="ARBA00023067"/>
    </source>
</evidence>
<gene>
    <name evidence="5" type="ORF">ABQ292_02780</name>
</gene>
<feature type="region of interest" description="Disordered" evidence="4">
    <location>
        <begin position="103"/>
        <end position="287"/>
    </location>
</feature>
<accession>A0ABV3XC40</accession>
<dbReference type="Pfam" id="PF00216">
    <property type="entry name" value="Bac_DNA_binding"/>
    <property type="match status" value="1"/>
</dbReference>
<dbReference type="InterPro" id="IPR000119">
    <property type="entry name" value="Hist_DNA-bd"/>
</dbReference>
<keyword evidence="2 5" id="KW-0238">DNA-binding</keyword>
<evidence type="ECO:0000256" key="2">
    <source>
        <dbReference type="ARBA" id="ARBA00023125"/>
    </source>
</evidence>
<name>A0ABV3XC40_9ACTN</name>
<dbReference type="RefSeq" id="WP_369202984.1">
    <property type="nucleotide sequence ID" value="NZ_JBFNXQ010000005.1"/>
</dbReference>
<evidence type="ECO:0000256" key="3">
    <source>
        <dbReference type="RuleBase" id="RU003939"/>
    </source>
</evidence>
<dbReference type="SUPFAM" id="SSF47729">
    <property type="entry name" value="IHF-like DNA-binding proteins"/>
    <property type="match status" value="1"/>
</dbReference>
<evidence type="ECO:0000313" key="6">
    <source>
        <dbReference type="Proteomes" id="UP001560045"/>
    </source>
</evidence>
<keyword evidence="1" id="KW-0226">DNA condensation</keyword>